<organism evidence="1 2">
    <name type="scientific">Methylorubrum populi</name>
    <dbReference type="NCBI Taxonomy" id="223967"/>
    <lineage>
        <taxon>Bacteria</taxon>
        <taxon>Pseudomonadati</taxon>
        <taxon>Pseudomonadota</taxon>
        <taxon>Alphaproteobacteria</taxon>
        <taxon>Hyphomicrobiales</taxon>
        <taxon>Methylobacteriaceae</taxon>
        <taxon>Methylorubrum</taxon>
    </lineage>
</organism>
<protein>
    <submittedName>
        <fullName evidence="1">Uncharacterized protein</fullName>
    </submittedName>
</protein>
<evidence type="ECO:0000313" key="1">
    <source>
        <dbReference type="EMBL" id="BAU89470.1"/>
    </source>
</evidence>
<dbReference type="AlphaFoldDB" id="A0A160PDZ0"/>
<proteinExistence type="predicted"/>
<reference evidence="1 2" key="1">
    <citation type="journal article" date="2016" name="Genome Announc.">
        <title>Complete Genome Sequence of Methylobacterium populi P-1M, Isolated from Pink-Pigmented Household Biofilm.</title>
        <authorList>
            <person name="Morohoshi T."/>
            <person name="Ikeda T."/>
        </authorList>
    </citation>
    <scope>NUCLEOTIDE SEQUENCE [LARGE SCALE GENOMIC DNA]</scope>
    <source>
        <strain evidence="1 2">P-1M</strain>
    </source>
</reference>
<gene>
    <name evidence="1" type="ORF">MPPM_0865</name>
</gene>
<accession>A0A160PDZ0</accession>
<dbReference type="EMBL" id="AP014809">
    <property type="protein sequence ID" value="BAU89470.1"/>
    <property type="molecule type" value="Genomic_DNA"/>
</dbReference>
<name>A0A160PDZ0_9HYPH</name>
<dbReference type="Proteomes" id="UP000218288">
    <property type="component" value="Chromosome"/>
</dbReference>
<evidence type="ECO:0000313" key="2">
    <source>
        <dbReference type="Proteomes" id="UP000218288"/>
    </source>
</evidence>
<sequence>MRKIYSQSHGNPMAHILPFPNASQATPWLSPGDRLPAAHIRTRRPAGWLGTLENLLESVRLAWWDGSALGLSRGGLEALVGLEPGDATPPRLVPVEARAGGRTARRAEMRAGAQA</sequence>